<dbReference type="Gene3D" id="1.10.10.10">
    <property type="entry name" value="Winged helix-like DNA-binding domain superfamily/Winged helix DNA-binding domain"/>
    <property type="match status" value="1"/>
</dbReference>
<evidence type="ECO:0000313" key="4">
    <source>
        <dbReference type="EMBL" id="TYL94767.1"/>
    </source>
</evidence>
<evidence type="ECO:0000256" key="1">
    <source>
        <dbReference type="ARBA" id="ARBA00023125"/>
    </source>
</evidence>
<evidence type="ECO:0000256" key="2">
    <source>
        <dbReference type="PROSITE-ProRule" id="PRU01091"/>
    </source>
</evidence>
<dbReference type="EMBL" id="VSSS01000026">
    <property type="protein sequence ID" value="TYL94767.1"/>
    <property type="molecule type" value="Genomic_DNA"/>
</dbReference>
<reference evidence="4 5" key="1">
    <citation type="submission" date="2019-08" db="EMBL/GenBank/DDBJ databases">
        <title>Bradyrhizobium hipponensis sp. nov., a rhizobium isolated from a Lupinus angustifolius root nodule in Tunisia.</title>
        <authorList>
            <person name="Off K."/>
            <person name="Rejili M."/>
            <person name="Mars M."/>
            <person name="Brachmann A."/>
            <person name="Marin M."/>
        </authorList>
    </citation>
    <scope>NUCLEOTIDE SEQUENCE [LARGE SCALE GENOMIC DNA]</scope>
    <source>
        <strain evidence="4 5">CTAW71</strain>
    </source>
</reference>
<dbReference type="InterPro" id="IPR027417">
    <property type="entry name" value="P-loop_NTPase"/>
</dbReference>
<dbReference type="SMART" id="SM00862">
    <property type="entry name" value="Trans_reg_C"/>
    <property type="match status" value="1"/>
</dbReference>
<dbReference type="InterPro" id="IPR016032">
    <property type="entry name" value="Sig_transdc_resp-reg_C-effctor"/>
</dbReference>
<sequence>MSNIFDSLPRGLWCVPDDNNHDSAISFGPFRLFPKSRLLERDGAHLHVGGRALDILIFLAERPGEVVDKRELVKRVWADVNVDDGSLRFHIAALRKALGDTGKSARYVVNVPGRGYCFVASLAQIAPALPAPPADVPLPRSLPTPLARVIGRDDVIEKISAGLALHRFVTVVGPGGIGKTAVAVTVGHRRLAHFDGNVFFVDFGPVRKPELAAVTIASTLGLSINAEDPVPALLTHLQAKPTLLIFDSCEHVLETLAPLVERLVREAPRLHVLATSRESFRSEGERIFRLFPLDCPPRRDDLAVADILAYPAAQLFVERIAQSSGPFQLSAEEAPLVADICRRLDGIALAIELAAGRVNAYGIAGTASLLDSRFSLQWRGRRTAIPRHQTLSAALDWSYDLLPASESAILRRLSVFVGPFTPEAAAAVASGDGLSTSATMEAIDNLVTKSLIAPSGARTLRYRLLDTTRTYALGKLNEAGEAKRIAQRHAEYFRDLFERAEAETSAPLLDWLGVYGAELDNLRAALDWAFSADGDAQLGIALTAVAVTLWIRLSLFSECRERARTALAALGDHGDERVRMQLLAALGWSLMYGEGRAREARPILEATLELADKLDDKDFRLRALWGLCIDQFNNGAFGKARVLADRFAEAASSSPDKTDLMLADRLTAVALHYLGDQNGARIRIDRVNASLHVLAEKPKIFPLDVRLSTQYFRARILWLQGHADQALALAEQNIHEGRANGHALTFCSVLGQAACPIAFLAGDYDAAERYGTELLEHTDRHAIRLWGLWARAFNALVIAKRTDVETGLPLLRDELNRAGDARFLPRFLPLLGELAACFGQANQIHNGFDTIEHALARCNDRQERWYLPELLRIKGELMLKESPQSEAADTCFYEAMDLAAQQGADFWQLRCAISIAQVRLGRDQRTDALAVLEKACATMTEGSGIADMRIARDLIAQLQT</sequence>
<dbReference type="InterPro" id="IPR058852">
    <property type="entry name" value="HTH_77"/>
</dbReference>
<dbReference type="Pfam" id="PF00486">
    <property type="entry name" value="Trans_reg_C"/>
    <property type="match status" value="1"/>
</dbReference>
<proteinExistence type="predicted"/>
<comment type="caution">
    <text evidence="4">The sequence shown here is derived from an EMBL/GenBank/DDBJ whole genome shotgun (WGS) entry which is preliminary data.</text>
</comment>
<keyword evidence="1 2" id="KW-0238">DNA-binding</keyword>
<dbReference type="Pfam" id="PF25872">
    <property type="entry name" value="HTH_77"/>
    <property type="match status" value="1"/>
</dbReference>
<dbReference type="RefSeq" id="WP_148773305.1">
    <property type="nucleotide sequence ID" value="NZ_VSSS01000026.1"/>
</dbReference>
<dbReference type="Gene3D" id="3.40.50.300">
    <property type="entry name" value="P-loop containing nucleotide triphosphate hydrolases"/>
    <property type="match status" value="1"/>
</dbReference>
<keyword evidence="5" id="KW-1185">Reference proteome</keyword>
<dbReference type="InterPro" id="IPR036388">
    <property type="entry name" value="WH-like_DNA-bd_sf"/>
</dbReference>
<dbReference type="Proteomes" id="UP000324758">
    <property type="component" value="Unassembled WGS sequence"/>
</dbReference>
<dbReference type="GO" id="GO:0000160">
    <property type="term" value="P:phosphorelay signal transduction system"/>
    <property type="evidence" value="ECO:0007669"/>
    <property type="project" value="InterPro"/>
</dbReference>
<dbReference type="CDD" id="cd00383">
    <property type="entry name" value="trans_reg_C"/>
    <property type="match status" value="1"/>
</dbReference>
<dbReference type="OrthoDB" id="4473689at2"/>
<dbReference type="PROSITE" id="PS51755">
    <property type="entry name" value="OMPR_PHOB"/>
    <property type="match status" value="1"/>
</dbReference>
<dbReference type="SUPFAM" id="SSF52540">
    <property type="entry name" value="P-loop containing nucleoside triphosphate hydrolases"/>
    <property type="match status" value="1"/>
</dbReference>
<evidence type="ECO:0000313" key="5">
    <source>
        <dbReference type="Proteomes" id="UP000324758"/>
    </source>
</evidence>
<name>A0A5D3KRG9_9BRAD</name>
<dbReference type="InterPro" id="IPR001867">
    <property type="entry name" value="OmpR/PhoB-type_DNA-bd"/>
</dbReference>
<feature type="domain" description="OmpR/PhoB-type" evidence="3">
    <location>
        <begin position="22"/>
        <end position="120"/>
    </location>
</feature>
<dbReference type="GO" id="GO:0006355">
    <property type="term" value="P:regulation of DNA-templated transcription"/>
    <property type="evidence" value="ECO:0007669"/>
    <property type="project" value="InterPro"/>
</dbReference>
<dbReference type="PANTHER" id="PTHR47691">
    <property type="entry name" value="REGULATOR-RELATED"/>
    <property type="match status" value="1"/>
</dbReference>
<evidence type="ECO:0000259" key="3">
    <source>
        <dbReference type="PROSITE" id="PS51755"/>
    </source>
</evidence>
<dbReference type="PANTHER" id="PTHR47691:SF3">
    <property type="entry name" value="HTH-TYPE TRANSCRIPTIONAL REGULATOR RV0890C-RELATED"/>
    <property type="match status" value="1"/>
</dbReference>
<accession>A0A5D3KRG9</accession>
<organism evidence="4 5">
    <name type="scientific">Bradyrhizobium rifense</name>
    <dbReference type="NCBI Taxonomy" id="515499"/>
    <lineage>
        <taxon>Bacteria</taxon>
        <taxon>Pseudomonadati</taxon>
        <taxon>Pseudomonadota</taxon>
        <taxon>Alphaproteobacteria</taxon>
        <taxon>Hyphomicrobiales</taxon>
        <taxon>Nitrobacteraceae</taxon>
        <taxon>Bradyrhizobium</taxon>
    </lineage>
</organism>
<dbReference type="SUPFAM" id="SSF46894">
    <property type="entry name" value="C-terminal effector domain of the bipartite response regulators"/>
    <property type="match status" value="1"/>
</dbReference>
<gene>
    <name evidence="4" type="ORF">FXB40_16850</name>
</gene>
<protein>
    <submittedName>
        <fullName evidence="4">ATPase</fullName>
    </submittedName>
</protein>
<dbReference type="GO" id="GO:0003677">
    <property type="term" value="F:DNA binding"/>
    <property type="evidence" value="ECO:0007669"/>
    <property type="project" value="UniProtKB-UniRule"/>
</dbReference>
<feature type="DNA-binding region" description="OmpR/PhoB-type" evidence="2">
    <location>
        <begin position="22"/>
        <end position="120"/>
    </location>
</feature>
<dbReference type="AlphaFoldDB" id="A0A5D3KRG9"/>